<dbReference type="GO" id="GO:0003677">
    <property type="term" value="F:DNA binding"/>
    <property type="evidence" value="ECO:0007669"/>
    <property type="project" value="UniProtKB-KW"/>
</dbReference>
<dbReference type="PANTHER" id="PTHR42756">
    <property type="entry name" value="TRANSCRIPTIONAL REGULATOR, MARR"/>
    <property type="match status" value="1"/>
</dbReference>
<name>A0AB72X5T2_9RALS</name>
<comment type="caution">
    <text evidence="5">The sequence shown here is derived from an EMBL/GenBank/DDBJ whole genome shotgun (WGS) entry which is preliminary data.</text>
</comment>
<organism evidence="5 6">
    <name type="scientific">Ralstonia edaphi</name>
    <dbReference type="NCBI Taxonomy" id="3058599"/>
    <lineage>
        <taxon>Bacteria</taxon>
        <taxon>Pseudomonadati</taxon>
        <taxon>Pseudomonadota</taxon>
        <taxon>Betaproteobacteria</taxon>
        <taxon>Burkholderiales</taxon>
        <taxon>Burkholderiaceae</taxon>
        <taxon>Ralstonia</taxon>
    </lineage>
</organism>
<dbReference type="SUPFAM" id="SSF46785">
    <property type="entry name" value="Winged helix' DNA-binding domain"/>
    <property type="match status" value="1"/>
</dbReference>
<evidence type="ECO:0000259" key="4">
    <source>
        <dbReference type="PROSITE" id="PS50995"/>
    </source>
</evidence>
<dbReference type="InterPro" id="IPR036388">
    <property type="entry name" value="WH-like_DNA-bd_sf"/>
</dbReference>
<proteinExistence type="predicted"/>
<dbReference type="EMBL" id="CATWHI010000007">
    <property type="protein sequence ID" value="CAJ0744375.1"/>
    <property type="molecule type" value="Genomic_DNA"/>
</dbReference>
<dbReference type="PROSITE" id="PS50995">
    <property type="entry name" value="HTH_MARR_2"/>
    <property type="match status" value="1"/>
</dbReference>
<dbReference type="Pfam" id="PF12802">
    <property type="entry name" value="MarR_2"/>
    <property type="match status" value="1"/>
</dbReference>
<dbReference type="InterPro" id="IPR000835">
    <property type="entry name" value="HTH_MarR-typ"/>
</dbReference>
<dbReference type="AlphaFoldDB" id="A0AB72X5T2"/>
<evidence type="ECO:0000313" key="6">
    <source>
        <dbReference type="Proteomes" id="UP001189225"/>
    </source>
</evidence>
<dbReference type="PANTHER" id="PTHR42756:SF1">
    <property type="entry name" value="TRANSCRIPTIONAL REPRESSOR OF EMRAB OPERON"/>
    <property type="match status" value="1"/>
</dbReference>
<keyword evidence="6" id="KW-1185">Reference proteome</keyword>
<dbReference type="GO" id="GO:0003700">
    <property type="term" value="F:DNA-binding transcription factor activity"/>
    <property type="evidence" value="ECO:0007669"/>
    <property type="project" value="InterPro"/>
</dbReference>
<dbReference type="SMART" id="SM00347">
    <property type="entry name" value="HTH_MARR"/>
    <property type="match status" value="1"/>
</dbReference>
<evidence type="ECO:0000256" key="3">
    <source>
        <dbReference type="ARBA" id="ARBA00023163"/>
    </source>
</evidence>
<sequence length="158" mass="16446">MKGFDPEALKNVAAECPGFQARATARALTRYYNACFKPLGLTAEQFSLLVGIGEAEGTTLVELADKAGVDPTTLSRSVQNLESRDLLQATGGRGRAGKQLALTASGRRLVADALPVWSAAKAELAAQMGDKALRSARHAMAKLANAAENSCPIGVCSA</sequence>
<keyword evidence="1" id="KW-0805">Transcription regulation</keyword>
<keyword evidence="2" id="KW-0238">DNA-binding</keyword>
<evidence type="ECO:0000313" key="5">
    <source>
        <dbReference type="EMBL" id="CAJ0744375.1"/>
    </source>
</evidence>
<evidence type="ECO:0000256" key="1">
    <source>
        <dbReference type="ARBA" id="ARBA00023015"/>
    </source>
</evidence>
<evidence type="ECO:0000256" key="2">
    <source>
        <dbReference type="ARBA" id="ARBA00023125"/>
    </source>
</evidence>
<dbReference type="RefSeq" id="WP_316891706.1">
    <property type="nucleotide sequence ID" value="NZ_CATWAR010000006.1"/>
</dbReference>
<accession>A0AB72X5T2</accession>
<reference evidence="5 6" key="1">
    <citation type="submission" date="2023-07" db="EMBL/GenBank/DDBJ databases">
        <authorList>
            <person name="Peeters C."/>
        </authorList>
    </citation>
    <scope>NUCLEOTIDE SEQUENCE [LARGE SCALE GENOMIC DNA]</scope>
    <source>
        <strain evidence="5 6">R-16034</strain>
    </source>
</reference>
<keyword evidence="3" id="KW-0804">Transcription</keyword>
<protein>
    <recommendedName>
        <fullName evidence="4">HTH marR-type domain-containing protein</fullName>
    </recommendedName>
</protein>
<dbReference type="InterPro" id="IPR036390">
    <property type="entry name" value="WH_DNA-bd_sf"/>
</dbReference>
<dbReference type="Gene3D" id="1.10.10.10">
    <property type="entry name" value="Winged helix-like DNA-binding domain superfamily/Winged helix DNA-binding domain"/>
    <property type="match status" value="1"/>
</dbReference>
<dbReference type="Proteomes" id="UP001189225">
    <property type="component" value="Unassembled WGS sequence"/>
</dbReference>
<gene>
    <name evidence="5" type="ORF">R16034_04395</name>
</gene>
<feature type="domain" description="HTH marR-type" evidence="4">
    <location>
        <begin position="1"/>
        <end position="145"/>
    </location>
</feature>